<dbReference type="EMBL" id="AP018929">
    <property type="protein sequence ID" value="BBG25250.1"/>
    <property type="molecule type" value="Genomic_DNA"/>
</dbReference>
<evidence type="ECO:0000256" key="3">
    <source>
        <dbReference type="ARBA" id="ARBA00022777"/>
    </source>
</evidence>
<dbReference type="InterPro" id="IPR036759">
    <property type="entry name" value="TPK_catalytic_sf"/>
</dbReference>
<dbReference type="RefSeq" id="WP_054845811.1">
    <property type="nucleotide sequence ID" value="NZ_AP018929.1"/>
</dbReference>
<dbReference type="GO" id="GO:0009229">
    <property type="term" value="P:thiamine diphosphate biosynthetic process"/>
    <property type="evidence" value="ECO:0007669"/>
    <property type="project" value="InterPro"/>
</dbReference>
<dbReference type="EMBL" id="AP018930">
    <property type="protein sequence ID" value="BBG28044.1"/>
    <property type="molecule type" value="Genomic_DNA"/>
</dbReference>
<evidence type="ECO:0000256" key="1">
    <source>
        <dbReference type="ARBA" id="ARBA00022679"/>
    </source>
</evidence>
<dbReference type="InterPro" id="IPR027510">
    <property type="entry name" value="HMPDK_MptE"/>
</dbReference>
<evidence type="ECO:0000313" key="9">
    <source>
        <dbReference type="Proteomes" id="UP000325030"/>
    </source>
</evidence>
<dbReference type="KEGG" id="step:IC006_2585"/>
<feature type="domain" description="6-hydroxymethylpterin diphosphokinase MptE-like" evidence="5">
    <location>
        <begin position="13"/>
        <end position="145"/>
    </location>
</feature>
<dbReference type="PANTHER" id="PTHR39648">
    <property type="entry name" value="6-HYDROXYMETHYL-7,8-DIHYDROPTERIN PYROPHOSPHOKINASE"/>
    <property type="match status" value="1"/>
</dbReference>
<dbReference type="Proteomes" id="UP000325030">
    <property type="component" value="Chromosome"/>
</dbReference>
<keyword evidence="2" id="KW-0547">Nucleotide-binding</keyword>
<keyword evidence="1" id="KW-0808">Transferase</keyword>
<dbReference type="InterPro" id="IPR002826">
    <property type="entry name" value="MptE-like"/>
</dbReference>
<dbReference type="GO" id="GO:0016301">
    <property type="term" value="F:kinase activity"/>
    <property type="evidence" value="ECO:0007669"/>
    <property type="project" value="UniProtKB-KW"/>
</dbReference>
<dbReference type="OrthoDB" id="34207at2157"/>
<evidence type="ECO:0000259" key="5">
    <source>
        <dbReference type="Pfam" id="PF01973"/>
    </source>
</evidence>
<sequence length="192" mass="21054">MKLNQFLFDDLEEDLLNVIRHKRVAVVGAGPSLSNLSHIEEEVIVAADGASRFLEAHVRVPDIVVTDLDGIVKPNRSPIYVVHAHGDNMDKLERLLELKKVVGTCQVANTGRAKLYGGFTDGDRAVLLSLVGGASSVRLYAMDLDSNLIGMYSKPYFQADVPINLRKKIKLGIAKEVIYLINNKVSLADSLT</sequence>
<gene>
    <name evidence="6" type="ORF">IC006_2585</name>
    <name evidence="7" type="ORF">IC007_2599</name>
</gene>
<evidence type="ECO:0000313" key="6">
    <source>
        <dbReference type="EMBL" id="BBG25250.1"/>
    </source>
</evidence>
<organism evidence="6 8">
    <name type="scientific">Sulfuracidifex tepidarius</name>
    <dbReference type="NCBI Taxonomy" id="1294262"/>
    <lineage>
        <taxon>Archaea</taxon>
        <taxon>Thermoproteota</taxon>
        <taxon>Thermoprotei</taxon>
        <taxon>Sulfolobales</taxon>
        <taxon>Sulfolobaceae</taxon>
        <taxon>Sulfuracidifex</taxon>
    </lineage>
</organism>
<evidence type="ECO:0000313" key="8">
    <source>
        <dbReference type="Proteomes" id="UP000322983"/>
    </source>
</evidence>
<accession>A0A510DZ74</accession>
<dbReference type="PANTHER" id="PTHR39648:SF1">
    <property type="entry name" value="6-HYDROXYMETHYL-7,8-DIHYDROPTERIN PYROPHOSPHOKINASE"/>
    <property type="match status" value="1"/>
</dbReference>
<dbReference type="AlphaFoldDB" id="A0A510DZ74"/>
<dbReference type="GO" id="GO:0005524">
    <property type="term" value="F:ATP binding"/>
    <property type="evidence" value="ECO:0007669"/>
    <property type="project" value="UniProtKB-KW"/>
</dbReference>
<dbReference type="STRING" id="1294262.GCA_001316085_01474"/>
<evidence type="ECO:0000256" key="2">
    <source>
        <dbReference type="ARBA" id="ARBA00022741"/>
    </source>
</evidence>
<name>A0A510DZ74_9CREN</name>
<reference evidence="6 8" key="2">
    <citation type="journal article" date="2020" name="Int. J. Syst. Evol. Microbiol.">
        <title>Sulfuracidifex tepidarius gen. nov., sp. nov. and transfer of Sulfolobus metallicus Huber and Stetter 1992 to the genus Sulfuracidifex as Sulfuracidifex metallicus comb. nov.</title>
        <authorList>
            <person name="Itoh T."/>
            <person name="Miura T."/>
            <person name="Sakai H.D."/>
            <person name="Kato S."/>
            <person name="Ohkuma M."/>
            <person name="Takashina T."/>
        </authorList>
    </citation>
    <scope>NUCLEOTIDE SEQUENCE [LARGE SCALE GENOMIC DNA]</scope>
    <source>
        <strain evidence="6 8">IC-006</strain>
        <strain evidence="7">IC-007</strain>
    </source>
</reference>
<dbReference type="Proteomes" id="UP000322983">
    <property type="component" value="Chromosome"/>
</dbReference>
<accession>A0A510E697</accession>
<keyword evidence="4" id="KW-0067">ATP-binding</keyword>
<dbReference type="GO" id="GO:0003848">
    <property type="term" value="F:2-amino-4-hydroxy-6-hydroxymethyldihydropteridine diphosphokinase activity"/>
    <property type="evidence" value="ECO:0007669"/>
    <property type="project" value="InterPro"/>
</dbReference>
<dbReference type="GO" id="GO:0004788">
    <property type="term" value="F:thiamine diphosphokinase activity"/>
    <property type="evidence" value="ECO:0007669"/>
    <property type="project" value="InterPro"/>
</dbReference>
<dbReference type="Pfam" id="PF01973">
    <property type="entry name" value="MptE-like"/>
    <property type="match status" value="1"/>
</dbReference>
<proteinExistence type="predicted"/>
<protein>
    <submittedName>
        <fullName evidence="6">6-hydroxymethyl-7,8-dihydropterin pyrophosphokinase</fullName>
    </submittedName>
</protein>
<evidence type="ECO:0000256" key="4">
    <source>
        <dbReference type="ARBA" id="ARBA00022840"/>
    </source>
</evidence>
<dbReference type="GeneID" id="41718871"/>
<reference evidence="9" key="1">
    <citation type="submission" date="2018-09" db="EMBL/GenBank/DDBJ databases">
        <title>Complete Genome Sequencing of Sulfolobus sp. JCM 16834.</title>
        <authorList>
            <person name="Kato S."/>
            <person name="Itoh T."/>
            <person name="Ohkuma M."/>
        </authorList>
    </citation>
    <scope>NUCLEOTIDE SEQUENCE [LARGE SCALE GENOMIC DNA]</scope>
    <source>
        <strain evidence="9">IC-007</strain>
    </source>
</reference>
<keyword evidence="3" id="KW-0418">Kinase</keyword>
<evidence type="ECO:0000313" key="7">
    <source>
        <dbReference type="EMBL" id="BBG28044.1"/>
    </source>
</evidence>
<dbReference type="SUPFAM" id="SSF63999">
    <property type="entry name" value="Thiamin pyrophosphokinase, catalytic domain"/>
    <property type="match status" value="1"/>
</dbReference>
<keyword evidence="8" id="KW-1185">Reference proteome</keyword>